<dbReference type="SUPFAM" id="SSF49464">
    <property type="entry name" value="Carboxypeptidase regulatory domain-like"/>
    <property type="match status" value="1"/>
</dbReference>
<dbReference type="InterPro" id="IPR023997">
    <property type="entry name" value="TonB-dep_OMP_SusC/RagA_CS"/>
</dbReference>
<evidence type="ECO:0000256" key="8">
    <source>
        <dbReference type="PROSITE-ProRule" id="PRU01360"/>
    </source>
</evidence>
<sequence length="1069" mass="116971">MTELILAARQKLRLPTLVMILVMLLCWQNEVMAQTQTITGKVTDKAGEALPGVSVVVKGTTVGASTDVEGGFQIAVQASGSTTLVFSYIGYESKEVSAQAGSDIKVVLQESASALDEVVVVGYGTQKRSTLTGSVAQIGNKELTQAPPMNISNVLAGRLPGLVAVQNSGRPGADNSALLIRGLSTTNGAAQGPLVIVDGVPRENFQNLDPSEIETISILKDASAAVYGVQASNGVILITTKRGKTGKPSVTYNTMFGLNSNTRFPKFLNGPDYMHWIKRGEEMDNDYLMNTGGDPLPLTYTEDQIQALRNGTHTADFGNTDWVGDLVDNTSTSQYHNVSIGGGTDKMKYFTSLGYFDQNGVVKNTNFTRYNLRTNLDVIFNDYLSSSMTIGARREDRKNPGVVADNSVWMSPFYQAVRALPNIPATHNGLPAAAWRSGGGVNPIAAVDNSGFQRSVTDVFQTNLSFLFKVPGVKGLEMKLQGAYDKVLTESKNWLTPYYLSTRQQTNTGFVWNRSLAPTATTTVLSQGYTQRSHTMFQPSINYNTSIGDDHSVSALLLYEFSKFENKNLTAGARNFPLRDIPELNFGGTATEDFIRPGGVSSLTSRGGYVTRLNYGFKEKYLIEFSARYDESSNFPKHNRAGFFPAVSAGWVVSNEPFFKNFSSPISFLKLRGSYGEVGNDRASNTFAYLNTFSLTDAPVVVIGGRPIAALYTGSPANLNLTWETTSITNIGMETSFWDGLLDVEADFFYKVTRDILQGVSGIYPPSIGGFFPSTNNSAVVDNRGVDLQIRHRNSINKFSYGITGNFNYAKNRILKYDQAASIAEWQNQIGRSMGGKYGFISEGLFQSWEEVNNWASSPSGQAAPGFIKYRDINGDGQINASDQTYIGLSNVPEIMYGLNLDAQYGPFDFSALFQGAARRDVALGGTYEGAAGVSGVADNTPFTRSFYNLGNSPYYLVEDSWTPENPNAYYPRLQANRSGAPNHNGHPNSHFVVDGSYLRLKSIQLGYSISPEFLKRVKVERWRFYVSGSNIFTLSDDRLKYLDPEMPNVSNGFYPQQRVITVGTNLTF</sequence>
<dbReference type="GO" id="GO:0009279">
    <property type="term" value="C:cell outer membrane"/>
    <property type="evidence" value="ECO:0007669"/>
    <property type="project" value="UniProtKB-SubCell"/>
</dbReference>
<evidence type="ECO:0000256" key="4">
    <source>
        <dbReference type="ARBA" id="ARBA00022692"/>
    </source>
</evidence>
<dbReference type="OrthoDB" id="9768177at2"/>
<gene>
    <name evidence="11" type="ORF">ACD591_00125</name>
    <name evidence="10" type="ORF">FOE74_05040</name>
</gene>
<dbReference type="AlphaFoldDB" id="A0A5M8QK00"/>
<dbReference type="InterPro" id="IPR036942">
    <property type="entry name" value="Beta-barrel_TonB_sf"/>
</dbReference>
<comment type="caution">
    <text evidence="10">The sequence shown here is derived from an EMBL/GenBank/DDBJ whole genome shotgun (WGS) entry which is preliminary data.</text>
</comment>
<comment type="similarity">
    <text evidence="8">Belongs to the TonB-dependent receptor family.</text>
</comment>
<dbReference type="Pfam" id="PF07715">
    <property type="entry name" value="Plug"/>
    <property type="match status" value="1"/>
</dbReference>
<evidence type="ECO:0000313" key="12">
    <source>
        <dbReference type="Proteomes" id="UP000323866"/>
    </source>
</evidence>
<name>A0A5M8QK00_9BACT</name>
<dbReference type="EMBL" id="JBGOGF010000001">
    <property type="protein sequence ID" value="MFA1769679.1"/>
    <property type="molecule type" value="Genomic_DNA"/>
</dbReference>
<keyword evidence="2 8" id="KW-0813">Transport</keyword>
<feature type="domain" description="TonB-dependent receptor plug" evidence="9">
    <location>
        <begin position="129"/>
        <end position="235"/>
    </location>
</feature>
<dbReference type="PANTHER" id="PTHR30069:SF29">
    <property type="entry name" value="HEMOGLOBIN AND HEMOGLOBIN-HAPTOGLOBIN-BINDING PROTEIN 1-RELATED"/>
    <property type="match status" value="1"/>
</dbReference>
<dbReference type="GO" id="GO:0044718">
    <property type="term" value="P:siderophore transmembrane transport"/>
    <property type="evidence" value="ECO:0007669"/>
    <property type="project" value="TreeGrafter"/>
</dbReference>
<dbReference type="Pfam" id="PF13715">
    <property type="entry name" value="CarbopepD_reg_2"/>
    <property type="match status" value="1"/>
</dbReference>
<evidence type="ECO:0000256" key="3">
    <source>
        <dbReference type="ARBA" id="ARBA00022452"/>
    </source>
</evidence>
<evidence type="ECO:0000256" key="2">
    <source>
        <dbReference type="ARBA" id="ARBA00022448"/>
    </source>
</evidence>
<evidence type="ECO:0000313" key="13">
    <source>
        <dbReference type="Proteomes" id="UP001570846"/>
    </source>
</evidence>
<evidence type="ECO:0000256" key="1">
    <source>
        <dbReference type="ARBA" id="ARBA00004571"/>
    </source>
</evidence>
<dbReference type="Proteomes" id="UP000323866">
    <property type="component" value="Unassembled WGS sequence"/>
</dbReference>
<keyword evidence="10" id="KW-0675">Receptor</keyword>
<dbReference type="PANTHER" id="PTHR30069">
    <property type="entry name" value="TONB-DEPENDENT OUTER MEMBRANE RECEPTOR"/>
    <property type="match status" value="1"/>
</dbReference>
<comment type="subcellular location">
    <subcellularLocation>
        <location evidence="1 8">Cell outer membrane</location>
        <topology evidence="1 8">Multi-pass membrane protein</topology>
    </subcellularLocation>
</comment>
<keyword evidence="4 8" id="KW-0812">Transmembrane</keyword>
<dbReference type="InterPro" id="IPR037066">
    <property type="entry name" value="Plug_dom_sf"/>
</dbReference>
<keyword evidence="5" id="KW-0732">Signal</keyword>
<keyword evidence="6 8" id="KW-0472">Membrane</keyword>
<keyword evidence="3 8" id="KW-1134">Transmembrane beta strand</keyword>
<evidence type="ECO:0000313" key="11">
    <source>
        <dbReference type="EMBL" id="MFA1769679.1"/>
    </source>
</evidence>
<keyword evidence="13" id="KW-1185">Reference proteome</keyword>
<dbReference type="NCBIfam" id="TIGR04057">
    <property type="entry name" value="SusC_RagA_signa"/>
    <property type="match status" value="1"/>
</dbReference>
<dbReference type="GO" id="GO:0015344">
    <property type="term" value="F:siderophore uptake transmembrane transporter activity"/>
    <property type="evidence" value="ECO:0007669"/>
    <property type="project" value="TreeGrafter"/>
</dbReference>
<proteinExistence type="inferred from homology"/>
<evidence type="ECO:0000313" key="10">
    <source>
        <dbReference type="EMBL" id="KAA6435320.1"/>
    </source>
</evidence>
<accession>A0A5M8QK00</accession>
<organism evidence="10 12">
    <name type="scientific">Rufibacter glacialis</name>
    <dbReference type="NCBI Taxonomy" id="1259555"/>
    <lineage>
        <taxon>Bacteria</taxon>
        <taxon>Pseudomonadati</taxon>
        <taxon>Bacteroidota</taxon>
        <taxon>Cytophagia</taxon>
        <taxon>Cytophagales</taxon>
        <taxon>Hymenobacteraceae</taxon>
        <taxon>Rufibacter</taxon>
    </lineage>
</organism>
<reference evidence="10 12" key="2">
    <citation type="submission" date="2019-09" db="EMBL/GenBank/DDBJ databases">
        <title>A bacterium isolated from glacier soil.</title>
        <authorList>
            <person name="Liu Q."/>
        </authorList>
    </citation>
    <scope>NUCLEOTIDE SEQUENCE [LARGE SCALE GENOMIC DNA]</scope>
    <source>
        <strain evidence="10 12">MDT1-10-3</strain>
    </source>
</reference>
<dbReference type="Gene3D" id="2.60.40.1120">
    <property type="entry name" value="Carboxypeptidase-like, regulatory domain"/>
    <property type="match status" value="1"/>
</dbReference>
<reference evidence="10 12" key="1">
    <citation type="submission" date="2019-07" db="EMBL/GenBank/DDBJ databases">
        <authorList>
            <person name="Qu J.-H."/>
        </authorList>
    </citation>
    <scope>NUCLEOTIDE SEQUENCE [LARGE SCALE GENOMIC DNA]</scope>
    <source>
        <strain evidence="10 12">MDT1-10-3</strain>
    </source>
</reference>
<dbReference type="Gene3D" id="2.40.170.20">
    <property type="entry name" value="TonB-dependent receptor, beta-barrel domain"/>
    <property type="match status" value="1"/>
</dbReference>
<keyword evidence="7 8" id="KW-0998">Cell outer membrane</keyword>
<dbReference type="SUPFAM" id="SSF56935">
    <property type="entry name" value="Porins"/>
    <property type="match status" value="1"/>
</dbReference>
<reference evidence="11 13" key="3">
    <citation type="submission" date="2024-08" db="EMBL/GenBank/DDBJ databases">
        <authorList>
            <person name="Wei W."/>
        </authorList>
    </citation>
    <scope>NUCLEOTIDE SEQUENCE [LARGE SCALE GENOMIC DNA]</scope>
    <source>
        <strain evidence="11 13">XU2</strain>
    </source>
</reference>
<evidence type="ECO:0000259" key="9">
    <source>
        <dbReference type="Pfam" id="PF07715"/>
    </source>
</evidence>
<evidence type="ECO:0000256" key="7">
    <source>
        <dbReference type="ARBA" id="ARBA00023237"/>
    </source>
</evidence>
<dbReference type="Proteomes" id="UP001570846">
    <property type="component" value="Unassembled WGS sequence"/>
</dbReference>
<dbReference type="EMBL" id="VKKZ01000019">
    <property type="protein sequence ID" value="KAA6435320.1"/>
    <property type="molecule type" value="Genomic_DNA"/>
</dbReference>
<dbReference type="FunFam" id="2.170.130.10:FF:000003">
    <property type="entry name" value="SusC/RagA family TonB-linked outer membrane protein"/>
    <property type="match status" value="1"/>
</dbReference>
<dbReference type="InterPro" id="IPR023996">
    <property type="entry name" value="TonB-dep_OMP_SusC/RagA"/>
</dbReference>
<dbReference type="InterPro" id="IPR012910">
    <property type="entry name" value="Plug_dom"/>
</dbReference>
<evidence type="ECO:0000256" key="5">
    <source>
        <dbReference type="ARBA" id="ARBA00022729"/>
    </source>
</evidence>
<dbReference type="RefSeq" id="WP_149097514.1">
    <property type="nucleotide sequence ID" value="NZ_BMMG01000002.1"/>
</dbReference>
<dbReference type="Gene3D" id="2.170.130.10">
    <property type="entry name" value="TonB-dependent receptor, plug domain"/>
    <property type="match status" value="1"/>
</dbReference>
<dbReference type="InterPro" id="IPR039426">
    <property type="entry name" value="TonB-dep_rcpt-like"/>
</dbReference>
<evidence type="ECO:0000256" key="6">
    <source>
        <dbReference type="ARBA" id="ARBA00023136"/>
    </source>
</evidence>
<dbReference type="InterPro" id="IPR008969">
    <property type="entry name" value="CarboxyPept-like_regulatory"/>
</dbReference>
<protein>
    <submittedName>
        <fullName evidence="11">SusC/RagA family TonB-linked outer membrane protein</fullName>
    </submittedName>
    <submittedName>
        <fullName evidence="10">TonB-dependent receptor</fullName>
    </submittedName>
</protein>
<dbReference type="PROSITE" id="PS52016">
    <property type="entry name" value="TONB_DEPENDENT_REC_3"/>
    <property type="match status" value="1"/>
</dbReference>
<dbReference type="NCBIfam" id="TIGR04056">
    <property type="entry name" value="OMP_RagA_SusC"/>
    <property type="match status" value="1"/>
</dbReference>